<organism evidence="1 2">
    <name type="scientific">Ascaris lumbricoides</name>
    <name type="common">Giant roundworm</name>
    <dbReference type="NCBI Taxonomy" id="6252"/>
    <lineage>
        <taxon>Eukaryota</taxon>
        <taxon>Metazoa</taxon>
        <taxon>Ecdysozoa</taxon>
        <taxon>Nematoda</taxon>
        <taxon>Chromadorea</taxon>
        <taxon>Rhabditida</taxon>
        <taxon>Spirurina</taxon>
        <taxon>Ascaridomorpha</taxon>
        <taxon>Ascaridoidea</taxon>
        <taxon>Ascarididae</taxon>
        <taxon>Ascaris</taxon>
    </lineage>
</organism>
<dbReference type="AlphaFoldDB" id="A0A0M3HHM5"/>
<evidence type="ECO:0000313" key="2">
    <source>
        <dbReference type="WBParaSite" id="ALUE_0000102001-mRNA-1"/>
    </source>
</evidence>
<accession>A0A0M3HHM5</accession>
<proteinExistence type="predicted"/>
<name>A0A0M3HHM5_ASCLU</name>
<dbReference type="WBParaSite" id="ALUE_0000102001-mRNA-1">
    <property type="protein sequence ID" value="ALUE_0000102001-mRNA-1"/>
    <property type="gene ID" value="ALUE_0000102001"/>
</dbReference>
<keyword evidence="1" id="KW-1185">Reference proteome</keyword>
<reference evidence="2" key="1">
    <citation type="submission" date="2017-02" db="UniProtKB">
        <authorList>
            <consortium name="WormBaseParasite"/>
        </authorList>
    </citation>
    <scope>IDENTIFICATION</scope>
</reference>
<dbReference type="Proteomes" id="UP000036681">
    <property type="component" value="Unplaced"/>
</dbReference>
<sequence>WKGSLKYVHFNIVQRVSYTAILGVTSYRRTLFKNIDLTGVGLPPSQQKILSGMSFSFSPQYHVPALIPSFEIPDCMKVDYVAKLTVGRSQNEVFGEITSDYDYYGYC</sequence>
<evidence type="ECO:0000313" key="1">
    <source>
        <dbReference type="Proteomes" id="UP000036681"/>
    </source>
</evidence>
<protein>
    <submittedName>
        <fullName evidence="2">Peptidase A1 domain-containing protein</fullName>
    </submittedName>
</protein>